<dbReference type="Proteomes" id="UP000692954">
    <property type="component" value="Unassembled WGS sequence"/>
</dbReference>
<feature type="compositionally biased region" description="Polar residues" evidence="2">
    <location>
        <begin position="51"/>
        <end position="72"/>
    </location>
</feature>
<protein>
    <recommendedName>
        <fullName evidence="5">DUF4378 domain-containing protein</fullName>
    </recommendedName>
</protein>
<feature type="region of interest" description="Disordered" evidence="2">
    <location>
        <begin position="51"/>
        <end position="124"/>
    </location>
</feature>
<comment type="caution">
    <text evidence="3">The sequence shown here is derived from an EMBL/GenBank/DDBJ whole genome shotgun (WGS) entry which is preliminary data.</text>
</comment>
<evidence type="ECO:0000313" key="4">
    <source>
        <dbReference type="Proteomes" id="UP000692954"/>
    </source>
</evidence>
<evidence type="ECO:0008006" key="5">
    <source>
        <dbReference type="Google" id="ProtNLM"/>
    </source>
</evidence>
<evidence type="ECO:0000256" key="2">
    <source>
        <dbReference type="SAM" id="MobiDB-lite"/>
    </source>
</evidence>
<accession>A0A8S1KTV0</accession>
<feature type="compositionally biased region" description="Basic residues" evidence="2">
    <location>
        <begin position="98"/>
        <end position="109"/>
    </location>
</feature>
<proteinExistence type="predicted"/>
<feature type="compositionally biased region" description="Polar residues" evidence="2">
    <location>
        <begin position="1"/>
        <end position="25"/>
    </location>
</feature>
<organism evidence="3 4">
    <name type="scientific">Paramecium sonneborni</name>
    <dbReference type="NCBI Taxonomy" id="65129"/>
    <lineage>
        <taxon>Eukaryota</taxon>
        <taxon>Sar</taxon>
        <taxon>Alveolata</taxon>
        <taxon>Ciliophora</taxon>
        <taxon>Intramacronucleata</taxon>
        <taxon>Oligohymenophorea</taxon>
        <taxon>Peniculida</taxon>
        <taxon>Parameciidae</taxon>
        <taxon>Paramecium</taxon>
    </lineage>
</organism>
<evidence type="ECO:0000313" key="3">
    <source>
        <dbReference type="EMBL" id="CAD8054374.1"/>
    </source>
</evidence>
<name>A0A8S1KTV0_9CILI</name>
<dbReference type="AlphaFoldDB" id="A0A8S1KTV0"/>
<feature type="compositionally biased region" description="Low complexity" evidence="2">
    <location>
        <begin position="112"/>
        <end position="124"/>
    </location>
</feature>
<feature type="compositionally biased region" description="Basic and acidic residues" evidence="2">
    <location>
        <begin position="27"/>
        <end position="36"/>
    </location>
</feature>
<reference evidence="3" key="1">
    <citation type="submission" date="2021-01" db="EMBL/GenBank/DDBJ databases">
        <authorList>
            <consortium name="Genoscope - CEA"/>
            <person name="William W."/>
        </authorList>
    </citation>
    <scope>NUCLEOTIDE SEQUENCE</scope>
</reference>
<feature type="coiled-coil region" evidence="1">
    <location>
        <begin position="201"/>
        <end position="228"/>
    </location>
</feature>
<feature type="compositionally biased region" description="Basic and acidic residues" evidence="2">
    <location>
        <begin position="73"/>
        <end position="86"/>
    </location>
</feature>
<dbReference type="EMBL" id="CAJJDN010000008">
    <property type="protein sequence ID" value="CAD8054374.1"/>
    <property type="molecule type" value="Genomic_DNA"/>
</dbReference>
<sequence>MQCDNHTPSPQRLNNRLQGQQGRTYNQKKERKESKKNLVIFPIQAQRTNKITQQISSQRSPFNLSTKTTKQTIETKRSVSPEDFKNKSRKSPQQLQRKSPKLIINKKSKNTSPQKKSIQQKQKSCQLKEKQLKQKFRDIENKKQFGKLQIQCNLDKLKEKTKRIFEKQKKHKKQVSKQKVTYRQKVIEIKKMFEQLTKRFEKFQNDQIESFQQKISQQQQQNFEKEDDIENIYEMYLNQAAQTIQMYWREYQKRQKLNQNYFQSLRQSIDWGPNEIQSQQSQNSEEGFLISQGGEKQVHISNIRSSIVSEESLSIMNQLNSELDNWNIYIQSIVKNQDLSQINRQMQQQIMNIVQNHLKKSESLSEKRNEKEIHQERSFNSIRKKLSDELSKSSILKLQQQTLREEGKLIGFREEAIYLRYEVEKNCLKSDNKQSLEEWLNKELEDVENTKKAIEISHKREISALKKTQRDILIASVELEQDSQENLQIQQMSKQIDDQFNGSQKKKQENKFSEDIQKTIDLITGEIFNDIIDELIDEVQNNRENFFIFIQDLSFSQNLIQTASTSVEEISSYIDTLFKYILKHHLMDLLKNLNLPFGFTPQKRMKLIHGYDDDNNNEEIDENIAFPLSDKLFLEFENQRLQDLDENDQIAYAIRDLEHIHNKAIFDACNEALNYVRPYFFNSGIAYAWQKINYKIISKNQLESILDQSKKRVLEWSSFLCGFLPLNENQDIKAEKRQIIEDKKLQMKQQQLNLDENPSGTDLNLQLDNLGLIRDEQLYKFLILDIKESENKWYLIEDDRVDYLMEVSDQIFETLIEEIIKEL</sequence>
<feature type="region of interest" description="Disordered" evidence="2">
    <location>
        <begin position="1"/>
        <end position="37"/>
    </location>
</feature>
<dbReference type="OrthoDB" id="308200at2759"/>
<keyword evidence="4" id="KW-1185">Reference proteome</keyword>
<evidence type="ECO:0000256" key="1">
    <source>
        <dbReference type="SAM" id="Coils"/>
    </source>
</evidence>
<keyword evidence="1" id="KW-0175">Coiled coil</keyword>
<gene>
    <name evidence="3" type="ORF">PSON_ATCC_30995.1.T0080260</name>
</gene>